<dbReference type="AlphaFoldDB" id="A0A9K3EHP5"/>
<dbReference type="EMBL" id="MNCJ02000328">
    <property type="protein sequence ID" value="KAF5773970.1"/>
    <property type="molecule type" value="Genomic_DNA"/>
</dbReference>
<accession>A0A9K3EHP5</accession>
<dbReference type="Proteomes" id="UP000215914">
    <property type="component" value="Unassembled WGS sequence"/>
</dbReference>
<organism evidence="1 2">
    <name type="scientific">Helianthus annuus</name>
    <name type="common">Common sunflower</name>
    <dbReference type="NCBI Taxonomy" id="4232"/>
    <lineage>
        <taxon>Eukaryota</taxon>
        <taxon>Viridiplantae</taxon>
        <taxon>Streptophyta</taxon>
        <taxon>Embryophyta</taxon>
        <taxon>Tracheophyta</taxon>
        <taxon>Spermatophyta</taxon>
        <taxon>Magnoliopsida</taxon>
        <taxon>eudicotyledons</taxon>
        <taxon>Gunneridae</taxon>
        <taxon>Pentapetalae</taxon>
        <taxon>asterids</taxon>
        <taxon>campanulids</taxon>
        <taxon>Asterales</taxon>
        <taxon>Asteraceae</taxon>
        <taxon>Asteroideae</taxon>
        <taxon>Heliantheae alliance</taxon>
        <taxon>Heliantheae</taxon>
        <taxon>Helianthus</taxon>
    </lineage>
</organism>
<evidence type="ECO:0000313" key="2">
    <source>
        <dbReference type="Proteomes" id="UP000215914"/>
    </source>
</evidence>
<dbReference type="Gramene" id="mRNA:HanXRQr2_Chr13g0594841">
    <property type="protein sequence ID" value="CDS:HanXRQr2_Chr13g0594841.1"/>
    <property type="gene ID" value="HanXRQr2_Chr13g0594841"/>
</dbReference>
<proteinExistence type="predicted"/>
<name>A0A9K3EHP5_HELAN</name>
<protein>
    <submittedName>
        <fullName evidence="1">Uncharacterized protein</fullName>
    </submittedName>
</protein>
<sequence length="69" mass="8054">MYLLQSLASCSWLTLRLYIYSTNRKNLKRHSQFCCLLPFGTTGRICLKSPPNTITLPPTVFKNFLKYHN</sequence>
<evidence type="ECO:0000313" key="1">
    <source>
        <dbReference type="EMBL" id="KAF5773970.1"/>
    </source>
</evidence>
<reference evidence="1" key="2">
    <citation type="submission" date="2020-06" db="EMBL/GenBank/DDBJ databases">
        <title>Helianthus annuus Genome sequencing and assembly Release 2.</title>
        <authorList>
            <person name="Gouzy J."/>
            <person name="Langlade N."/>
            <person name="Munos S."/>
        </authorList>
    </citation>
    <scope>NUCLEOTIDE SEQUENCE</scope>
    <source>
        <tissue evidence="1">Leaves</tissue>
    </source>
</reference>
<gene>
    <name evidence="1" type="ORF">HanXRQr2_Chr13g0594841</name>
</gene>
<comment type="caution">
    <text evidence="1">The sequence shown here is derived from an EMBL/GenBank/DDBJ whole genome shotgun (WGS) entry which is preliminary data.</text>
</comment>
<reference evidence="1" key="1">
    <citation type="journal article" date="2017" name="Nature">
        <title>The sunflower genome provides insights into oil metabolism, flowering and Asterid evolution.</title>
        <authorList>
            <person name="Badouin H."/>
            <person name="Gouzy J."/>
            <person name="Grassa C.J."/>
            <person name="Murat F."/>
            <person name="Staton S.E."/>
            <person name="Cottret L."/>
            <person name="Lelandais-Briere C."/>
            <person name="Owens G.L."/>
            <person name="Carrere S."/>
            <person name="Mayjonade B."/>
            <person name="Legrand L."/>
            <person name="Gill N."/>
            <person name="Kane N.C."/>
            <person name="Bowers J.E."/>
            <person name="Hubner S."/>
            <person name="Bellec A."/>
            <person name="Berard A."/>
            <person name="Berges H."/>
            <person name="Blanchet N."/>
            <person name="Boniface M.C."/>
            <person name="Brunel D."/>
            <person name="Catrice O."/>
            <person name="Chaidir N."/>
            <person name="Claudel C."/>
            <person name="Donnadieu C."/>
            <person name="Faraut T."/>
            <person name="Fievet G."/>
            <person name="Helmstetter N."/>
            <person name="King M."/>
            <person name="Knapp S.J."/>
            <person name="Lai Z."/>
            <person name="Le Paslier M.C."/>
            <person name="Lippi Y."/>
            <person name="Lorenzon L."/>
            <person name="Mandel J.R."/>
            <person name="Marage G."/>
            <person name="Marchand G."/>
            <person name="Marquand E."/>
            <person name="Bret-Mestries E."/>
            <person name="Morien E."/>
            <person name="Nambeesan S."/>
            <person name="Nguyen T."/>
            <person name="Pegot-Espagnet P."/>
            <person name="Pouilly N."/>
            <person name="Raftis F."/>
            <person name="Sallet E."/>
            <person name="Schiex T."/>
            <person name="Thomas J."/>
            <person name="Vandecasteele C."/>
            <person name="Vares D."/>
            <person name="Vear F."/>
            <person name="Vautrin S."/>
            <person name="Crespi M."/>
            <person name="Mangin B."/>
            <person name="Burke J.M."/>
            <person name="Salse J."/>
            <person name="Munos S."/>
            <person name="Vincourt P."/>
            <person name="Rieseberg L.H."/>
            <person name="Langlade N.B."/>
        </authorList>
    </citation>
    <scope>NUCLEOTIDE SEQUENCE</scope>
    <source>
        <tissue evidence="1">Leaves</tissue>
    </source>
</reference>
<keyword evidence="2" id="KW-1185">Reference proteome</keyword>